<dbReference type="PANTHER" id="PTHR11764:SF38">
    <property type="entry name" value="TERPENE CYCLASE_MUTASE FAMILY MEMBER"/>
    <property type="match status" value="1"/>
</dbReference>
<dbReference type="Gramene" id="AET6Gv20011900.12">
    <property type="protein sequence ID" value="AET6Gv20011900.12"/>
    <property type="gene ID" value="AET6Gv20011900"/>
</dbReference>
<evidence type="ECO:0000313" key="1">
    <source>
        <dbReference type="EnsemblPlants" id="AET6Gv20011900.12"/>
    </source>
</evidence>
<dbReference type="GO" id="GO:0005811">
    <property type="term" value="C:lipid droplet"/>
    <property type="evidence" value="ECO:0007669"/>
    <property type="project" value="InterPro"/>
</dbReference>
<reference evidence="1" key="3">
    <citation type="journal article" date="2017" name="Nature">
        <title>Genome sequence of the progenitor of the wheat D genome Aegilops tauschii.</title>
        <authorList>
            <person name="Luo M.C."/>
            <person name="Gu Y.Q."/>
            <person name="Puiu D."/>
            <person name="Wang H."/>
            <person name="Twardziok S.O."/>
            <person name="Deal K.R."/>
            <person name="Huo N."/>
            <person name="Zhu T."/>
            <person name="Wang L."/>
            <person name="Wang Y."/>
            <person name="McGuire P.E."/>
            <person name="Liu S."/>
            <person name="Long H."/>
            <person name="Ramasamy R.K."/>
            <person name="Rodriguez J.C."/>
            <person name="Van S.L."/>
            <person name="Yuan L."/>
            <person name="Wang Z."/>
            <person name="Xia Z."/>
            <person name="Xiao L."/>
            <person name="Anderson O.D."/>
            <person name="Ouyang S."/>
            <person name="Liang Y."/>
            <person name="Zimin A.V."/>
            <person name="Pertea G."/>
            <person name="Qi P."/>
            <person name="Bennetzen J.L."/>
            <person name="Dai X."/>
            <person name="Dawson M.W."/>
            <person name="Muller H.G."/>
            <person name="Kugler K."/>
            <person name="Rivarola-Duarte L."/>
            <person name="Spannagl M."/>
            <person name="Mayer K.F.X."/>
            <person name="Lu F.H."/>
            <person name="Bevan M.W."/>
            <person name="Leroy P."/>
            <person name="Li P."/>
            <person name="You F.M."/>
            <person name="Sun Q."/>
            <person name="Liu Z."/>
            <person name="Lyons E."/>
            <person name="Wicker T."/>
            <person name="Salzberg S.L."/>
            <person name="Devos K.M."/>
            <person name="Dvorak J."/>
        </authorList>
    </citation>
    <scope>NUCLEOTIDE SEQUENCE [LARGE SCALE GENOMIC DNA]</scope>
    <source>
        <strain evidence="1">cv. AL8/78</strain>
    </source>
</reference>
<dbReference type="Proteomes" id="UP000015105">
    <property type="component" value="Chromosome 6D"/>
</dbReference>
<sequence length="94" mass="11196">RQPAEQSSMWRLKVGEGGSALLRTRNNFLGREVWEFDPDAGTPEERAQVERLRSEFTEHRFHRPRESDDLLMRMQERTSTTGFIQYIMVLYIHI</sequence>
<dbReference type="EnsemblPlants" id="AET6Gv20011900.12">
    <property type="protein sequence ID" value="AET6Gv20011900.12"/>
    <property type="gene ID" value="AET6Gv20011900"/>
</dbReference>
<reference evidence="2" key="1">
    <citation type="journal article" date="2014" name="Science">
        <title>Ancient hybridizations among the ancestral genomes of bread wheat.</title>
        <authorList>
            <consortium name="International Wheat Genome Sequencing Consortium,"/>
            <person name="Marcussen T."/>
            <person name="Sandve S.R."/>
            <person name="Heier L."/>
            <person name="Spannagl M."/>
            <person name="Pfeifer M."/>
            <person name="Jakobsen K.S."/>
            <person name="Wulff B.B."/>
            <person name="Steuernagel B."/>
            <person name="Mayer K.F."/>
            <person name="Olsen O.A."/>
        </authorList>
    </citation>
    <scope>NUCLEOTIDE SEQUENCE [LARGE SCALE GENOMIC DNA]</scope>
    <source>
        <strain evidence="2">cv. AL8/78</strain>
    </source>
</reference>
<organism evidence="1 2">
    <name type="scientific">Aegilops tauschii subsp. strangulata</name>
    <name type="common">Goatgrass</name>
    <dbReference type="NCBI Taxonomy" id="200361"/>
    <lineage>
        <taxon>Eukaryota</taxon>
        <taxon>Viridiplantae</taxon>
        <taxon>Streptophyta</taxon>
        <taxon>Embryophyta</taxon>
        <taxon>Tracheophyta</taxon>
        <taxon>Spermatophyta</taxon>
        <taxon>Magnoliopsida</taxon>
        <taxon>Liliopsida</taxon>
        <taxon>Poales</taxon>
        <taxon>Poaceae</taxon>
        <taxon>BOP clade</taxon>
        <taxon>Pooideae</taxon>
        <taxon>Triticodae</taxon>
        <taxon>Triticeae</taxon>
        <taxon>Triticinae</taxon>
        <taxon>Aegilops</taxon>
    </lineage>
</organism>
<keyword evidence="2" id="KW-1185">Reference proteome</keyword>
<accession>A0A453MP13</accession>
<reference evidence="1" key="4">
    <citation type="submission" date="2019-03" db="UniProtKB">
        <authorList>
            <consortium name="EnsemblPlants"/>
        </authorList>
    </citation>
    <scope>IDENTIFICATION</scope>
</reference>
<dbReference type="GO" id="GO:0016866">
    <property type="term" value="F:intramolecular transferase activity"/>
    <property type="evidence" value="ECO:0007669"/>
    <property type="project" value="InterPro"/>
</dbReference>
<reference evidence="1" key="5">
    <citation type="journal article" date="2021" name="G3 (Bethesda)">
        <title>Aegilops tauschii genome assembly Aet v5.0 features greater sequence contiguity and improved annotation.</title>
        <authorList>
            <person name="Wang L."/>
            <person name="Zhu T."/>
            <person name="Rodriguez J.C."/>
            <person name="Deal K.R."/>
            <person name="Dubcovsky J."/>
            <person name="McGuire P.E."/>
            <person name="Lux T."/>
            <person name="Spannagl M."/>
            <person name="Mayer K.F.X."/>
            <person name="Baldrich P."/>
            <person name="Meyers B.C."/>
            <person name="Huo N."/>
            <person name="Gu Y.Q."/>
            <person name="Zhou H."/>
            <person name="Devos K.M."/>
            <person name="Bennetzen J.L."/>
            <person name="Unver T."/>
            <person name="Budak H."/>
            <person name="Gulick P.J."/>
            <person name="Galiba G."/>
            <person name="Kalapos B."/>
            <person name="Nelson D.R."/>
            <person name="Li P."/>
            <person name="You F.M."/>
            <person name="Luo M.C."/>
            <person name="Dvorak J."/>
        </authorList>
    </citation>
    <scope>NUCLEOTIDE SEQUENCE [LARGE SCALE GENOMIC DNA]</scope>
    <source>
        <strain evidence="1">cv. AL8/78</strain>
    </source>
</reference>
<dbReference type="AlphaFoldDB" id="A0A453MP13"/>
<proteinExistence type="predicted"/>
<dbReference type="PANTHER" id="PTHR11764">
    <property type="entry name" value="TERPENE CYCLASE/MUTASE FAMILY MEMBER"/>
    <property type="match status" value="1"/>
</dbReference>
<reference evidence="2" key="2">
    <citation type="journal article" date="2017" name="Nat. Plants">
        <title>The Aegilops tauschii genome reveals multiple impacts of transposons.</title>
        <authorList>
            <person name="Zhao G."/>
            <person name="Zou C."/>
            <person name="Li K."/>
            <person name="Wang K."/>
            <person name="Li T."/>
            <person name="Gao L."/>
            <person name="Zhang X."/>
            <person name="Wang H."/>
            <person name="Yang Z."/>
            <person name="Liu X."/>
            <person name="Jiang W."/>
            <person name="Mao L."/>
            <person name="Kong X."/>
            <person name="Jiao Y."/>
            <person name="Jia J."/>
        </authorList>
    </citation>
    <scope>NUCLEOTIDE SEQUENCE [LARGE SCALE GENOMIC DNA]</scope>
    <source>
        <strain evidence="2">cv. AL8/78</strain>
    </source>
</reference>
<protein>
    <recommendedName>
        <fullName evidence="3">Squalene cyclase N-terminal domain-containing protein</fullName>
    </recommendedName>
</protein>
<evidence type="ECO:0008006" key="3">
    <source>
        <dbReference type="Google" id="ProtNLM"/>
    </source>
</evidence>
<evidence type="ECO:0000313" key="2">
    <source>
        <dbReference type="Proteomes" id="UP000015105"/>
    </source>
</evidence>
<name>A0A453MP13_AEGTS</name>
<dbReference type="InterPro" id="IPR018333">
    <property type="entry name" value="Squalene_cyclase"/>
</dbReference>
<dbReference type="GO" id="GO:0016104">
    <property type="term" value="P:triterpenoid biosynthetic process"/>
    <property type="evidence" value="ECO:0007669"/>
    <property type="project" value="InterPro"/>
</dbReference>